<sequence length="428" mass="47992">MDSSSSYAPQKLPSIAYVLLWFPLSSETFIFREITELLSLKVPIRAYTMYGEAINGCSEEMRAFPGPVRHYGVCATFRILAAFARAVRLRPGAVAGLFREGFFRKMRDLESQGENLWCFMAGFLLAEHCLADGITLIHSAWANGPATAAWVASRMTGIPFAFTGRAGDIYPQDGLLHEKSRDALFIRTNNRANVRWLQKFCPPEQQGKVHLVYNSLTFLGRAENRSPTQKPFRLLAVGRFARTKGFPDLLTALARLRRERMPVCLTLVGDGRWRRKLHRLVDSLRLKDIVDLPGFVPHDQTREFMQSHDVLVVPSVVHDNGDRDGIPNVIMEALSCGMPVVATDVNGISEVIRDGKTGLLVPERNPTALAGAVRRMLEDRDRALSMARAGQALVERMFDRKTNTEALRNLYVDQWMSDAFAALSGRQP</sequence>
<keyword evidence="1" id="KW-0328">Glycosyltransferase</keyword>
<keyword evidence="2 4" id="KW-0808">Transferase</keyword>
<dbReference type="SUPFAM" id="SSF53756">
    <property type="entry name" value="UDP-Glycosyltransferase/glycogen phosphorylase"/>
    <property type="match status" value="1"/>
</dbReference>
<organism evidence="4 5">
    <name type="scientific">Candidatus Desulfovibrio trichonymphae</name>
    <dbReference type="NCBI Taxonomy" id="1725232"/>
    <lineage>
        <taxon>Bacteria</taxon>
        <taxon>Pseudomonadati</taxon>
        <taxon>Thermodesulfobacteriota</taxon>
        <taxon>Desulfovibrionia</taxon>
        <taxon>Desulfovibrionales</taxon>
        <taxon>Desulfovibrionaceae</taxon>
        <taxon>Desulfovibrio</taxon>
    </lineage>
</organism>
<feature type="domain" description="Glycosyl transferase family 1" evidence="3">
    <location>
        <begin position="229"/>
        <end position="391"/>
    </location>
</feature>
<dbReference type="OrthoDB" id="267270at2"/>
<proteinExistence type="predicted"/>
<protein>
    <submittedName>
        <fullName evidence="4">Putative colanic acid biosynthesis glycosyltransferase WcaL</fullName>
    </submittedName>
</protein>
<evidence type="ECO:0000259" key="3">
    <source>
        <dbReference type="Pfam" id="PF00534"/>
    </source>
</evidence>
<dbReference type="GO" id="GO:0016757">
    <property type="term" value="F:glycosyltransferase activity"/>
    <property type="evidence" value="ECO:0007669"/>
    <property type="project" value="UniProtKB-KW"/>
</dbReference>
<dbReference type="Proteomes" id="UP000242645">
    <property type="component" value="Chromosome"/>
</dbReference>
<dbReference type="AlphaFoldDB" id="A0A1J1DWZ1"/>
<evidence type="ECO:0000256" key="1">
    <source>
        <dbReference type="ARBA" id="ARBA00022676"/>
    </source>
</evidence>
<dbReference type="EMBL" id="AP017368">
    <property type="protein sequence ID" value="BAV92380.1"/>
    <property type="molecule type" value="Genomic_DNA"/>
</dbReference>
<keyword evidence="5" id="KW-1185">Reference proteome</keyword>
<dbReference type="RefSeq" id="WP_096399892.1">
    <property type="nucleotide sequence ID" value="NZ_AP017368.1"/>
</dbReference>
<name>A0A1J1DWZ1_9BACT</name>
<evidence type="ECO:0000313" key="5">
    <source>
        <dbReference type="Proteomes" id="UP000242645"/>
    </source>
</evidence>
<gene>
    <name evidence="4" type="primary">wcaL</name>
    <name evidence="4" type="ORF">RSDT_0868</name>
</gene>
<dbReference type="Pfam" id="PF00534">
    <property type="entry name" value="Glycos_transf_1"/>
    <property type="match status" value="1"/>
</dbReference>
<evidence type="ECO:0000313" key="4">
    <source>
        <dbReference type="EMBL" id="BAV92380.1"/>
    </source>
</evidence>
<reference evidence="4 5" key="1">
    <citation type="journal article" date="2017" name="ISME J.">
        <title>Genome of 'Ca. Desulfovibrio trichonymphae', an H2-oxidizing bacterium in a tripartite symbiotic system within a protist cell in the termite gut.</title>
        <authorList>
            <person name="Kuwahara H."/>
            <person name="Yuki M."/>
            <person name="Izawa K."/>
            <person name="Ohkuma M."/>
            <person name="Hongoh Y."/>
        </authorList>
    </citation>
    <scope>NUCLEOTIDE SEQUENCE [LARGE SCALE GENOMIC DNA]</scope>
    <source>
        <strain evidence="4 5">Rs-N31</strain>
    </source>
</reference>
<evidence type="ECO:0000256" key="2">
    <source>
        <dbReference type="ARBA" id="ARBA00022679"/>
    </source>
</evidence>
<dbReference type="PANTHER" id="PTHR12526:SF510">
    <property type="entry name" value="D-INOSITOL 3-PHOSPHATE GLYCOSYLTRANSFERASE"/>
    <property type="match status" value="1"/>
</dbReference>
<dbReference type="PANTHER" id="PTHR12526">
    <property type="entry name" value="GLYCOSYLTRANSFERASE"/>
    <property type="match status" value="1"/>
</dbReference>
<dbReference type="KEGG" id="dtr:RSDT_0868"/>
<dbReference type="InterPro" id="IPR001296">
    <property type="entry name" value="Glyco_trans_1"/>
</dbReference>
<accession>A0A1J1DWZ1</accession>
<dbReference type="Gene3D" id="3.40.50.2000">
    <property type="entry name" value="Glycogen Phosphorylase B"/>
    <property type="match status" value="2"/>
</dbReference>